<gene>
    <name evidence="3" type="ORF">JZY06_02135</name>
</gene>
<protein>
    <submittedName>
        <fullName evidence="3">PH domain-containing protein</fullName>
    </submittedName>
</protein>
<keyword evidence="1" id="KW-1133">Transmembrane helix</keyword>
<dbReference type="Proteomes" id="UP000664332">
    <property type="component" value="Unassembled WGS sequence"/>
</dbReference>
<feature type="transmembrane region" description="Helical" evidence="1">
    <location>
        <begin position="54"/>
        <end position="78"/>
    </location>
</feature>
<feature type="domain" description="Low molecular weight protein antigen 6 PH" evidence="2">
    <location>
        <begin position="109"/>
        <end position="175"/>
    </location>
</feature>
<evidence type="ECO:0000259" key="2">
    <source>
        <dbReference type="Pfam" id="PF10756"/>
    </source>
</evidence>
<feature type="transmembrane region" description="Helical" evidence="1">
    <location>
        <begin position="90"/>
        <end position="108"/>
    </location>
</feature>
<keyword evidence="1" id="KW-0472">Membrane</keyword>
<comment type="caution">
    <text evidence="3">The sequence shown here is derived from an EMBL/GenBank/DDBJ whole genome shotgun (WGS) entry which is preliminary data.</text>
</comment>
<dbReference type="InterPro" id="IPR019692">
    <property type="entry name" value="CFP-6_PH"/>
</dbReference>
<evidence type="ECO:0000256" key="1">
    <source>
        <dbReference type="SAM" id="Phobius"/>
    </source>
</evidence>
<organism evidence="3 4">
    <name type="scientific">Corynebacterium mendelii</name>
    <dbReference type="NCBI Taxonomy" id="2765362"/>
    <lineage>
        <taxon>Bacteria</taxon>
        <taxon>Bacillati</taxon>
        <taxon>Actinomycetota</taxon>
        <taxon>Actinomycetes</taxon>
        <taxon>Mycobacteriales</taxon>
        <taxon>Corynebacteriaceae</taxon>
        <taxon>Corynebacterium</taxon>
    </lineage>
</organism>
<keyword evidence="4" id="KW-1185">Reference proteome</keyword>
<dbReference type="EMBL" id="JAFLEQ010000003">
    <property type="protein sequence ID" value="MBN9643431.1"/>
    <property type="molecule type" value="Genomic_DNA"/>
</dbReference>
<dbReference type="AlphaFoldDB" id="A0A939IUP9"/>
<proteinExistence type="predicted"/>
<name>A0A939IUP9_9CORY</name>
<reference evidence="3" key="1">
    <citation type="submission" date="2021-03" db="EMBL/GenBank/DDBJ databases">
        <authorList>
            <person name="Sun Q."/>
        </authorList>
    </citation>
    <scope>NUCLEOTIDE SEQUENCE</scope>
    <source>
        <strain evidence="3">CCM 8862</strain>
    </source>
</reference>
<evidence type="ECO:0000313" key="4">
    <source>
        <dbReference type="Proteomes" id="UP000664332"/>
    </source>
</evidence>
<sequence length="188" mass="20570">MKALTISVSGNETAHADDASAAVDNRSEIAQYAIADGASTSLKPWEFTHTSKRLVVVAWIAVAVIMAVHIFMAIVVGIGDTGVRVTPVDQWAFIGLGLIFSGLALSIMRPRVRANCDGVEVRNLTTARFYPWEVVYGLSFPRTARWARLELPEFEFVPLLAFQAGDGADVVKAVHDFSVLEDKYMPED</sequence>
<accession>A0A939IUP9</accession>
<keyword evidence="1" id="KW-0812">Transmembrane</keyword>
<evidence type="ECO:0000313" key="3">
    <source>
        <dbReference type="EMBL" id="MBN9643431.1"/>
    </source>
</evidence>
<dbReference type="Pfam" id="PF10756">
    <property type="entry name" value="bPH_6"/>
    <property type="match status" value="1"/>
</dbReference>